<feature type="transmembrane region" description="Helical" evidence="12">
    <location>
        <begin position="166"/>
        <end position="190"/>
    </location>
</feature>
<dbReference type="GO" id="GO:0004967">
    <property type="term" value="F:glucagon receptor activity"/>
    <property type="evidence" value="ECO:0007669"/>
    <property type="project" value="TreeGrafter"/>
</dbReference>
<evidence type="ECO:0000259" key="14">
    <source>
        <dbReference type="PROSITE" id="PS50227"/>
    </source>
</evidence>
<keyword evidence="3" id="KW-1003">Cell membrane</keyword>
<evidence type="ECO:0000256" key="4">
    <source>
        <dbReference type="ARBA" id="ARBA00022692"/>
    </source>
</evidence>
<feature type="region of interest" description="Disordered" evidence="11">
    <location>
        <begin position="416"/>
        <end position="455"/>
    </location>
</feature>
<reference evidence="16" key="1">
    <citation type="submission" date="2025-08" db="UniProtKB">
        <authorList>
            <consortium name="Ensembl"/>
        </authorList>
    </citation>
    <scope>IDENTIFICATION</scope>
</reference>
<evidence type="ECO:0000259" key="15">
    <source>
        <dbReference type="PROSITE" id="PS50261"/>
    </source>
</evidence>
<evidence type="ECO:0000256" key="5">
    <source>
        <dbReference type="ARBA" id="ARBA00022989"/>
    </source>
</evidence>
<keyword evidence="6" id="KW-0297">G-protein coupled receptor</keyword>
<dbReference type="SMART" id="SM00008">
    <property type="entry name" value="HormR"/>
    <property type="match status" value="1"/>
</dbReference>
<feature type="domain" description="G-protein coupled receptors family 2 profile 1" evidence="14">
    <location>
        <begin position="34"/>
        <end position="116"/>
    </location>
</feature>
<protein>
    <recommendedName>
        <fullName evidence="18">Glucagon like peptide 2 receptor</fullName>
    </recommendedName>
</protein>
<evidence type="ECO:0000313" key="16">
    <source>
        <dbReference type="Ensembl" id="ENSPMGP00000015860.1"/>
    </source>
</evidence>
<keyword evidence="7 12" id="KW-0472">Membrane</keyword>
<dbReference type="InterPro" id="IPR001879">
    <property type="entry name" value="GPCR_2_extracellular_dom"/>
</dbReference>
<keyword evidence="5 12" id="KW-1133">Transmembrane helix</keyword>
<proteinExistence type="inferred from homology"/>
<feature type="compositionally biased region" description="Acidic residues" evidence="11">
    <location>
        <begin position="445"/>
        <end position="455"/>
    </location>
</feature>
<dbReference type="PROSITE" id="PS50227">
    <property type="entry name" value="G_PROTEIN_RECEP_F2_3"/>
    <property type="match status" value="1"/>
</dbReference>
<evidence type="ECO:0000313" key="17">
    <source>
        <dbReference type="Proteomes" id="UP000261520"/>
    </source>
</evidence>
<reference evidence="16" key="2">
    <citation type="submission" date="2025-09" db="UniProtKB">
        <authorList>
            <consortium name="Ensembl"/>
        </authorList>
    </citation>
    <scope>IDENTIFICATION</scope>
</reference>
<dbReference type="Ensembl" id="ENSPMGT00000016923.1">
    <property type="protein sequence ID" value="ENSPMGP00000015860.1"/>
    <property type="gene ID" value="ENSPMGG00000013003.1"/>
</dbReference>
<evidence type="ECO:0000256" key="12">
    <source>
        <dbReference type="SAM" id="Phobius"/>
    </source>
</evidence>
<dbReference type="InterPro" id="IPR017983">
    <property type="entry name" value="GPCR_2_secretin-like_CS"/>
</dbReference>
<dbReference type="Gene3D" id="1.20.1070.10">
    <property type="entry name" value="Rhodopsin 7-helix transmembrane proteins"/>
    <property type="match status" value="2"/>
</dbReference>
<comment type="similarity">
    <text evidence="2">Belongs to the G-protein coupled receptor 2 family.</text>
</comment>
<dbReference type="Pfam" id="PF00002">
    <property type="entry name" value="7tm_2"/>
    <property type="match status" value="1"/>
</dbReference>
<name>A0A3B4AGP8_9GOBI</name>
<dbReference type="InterPro" id="IPR036445">
    <property type="entry name" value="GPCR_2_extracell_dom_sf"/>
</dbReference>
<dbReference type="AlphaFoldDB" id="A0A3B4AGP8"/>
<dbReference type="PROSITE" id="PS00649">
    <property type="entry name" value="G_PROTEIN_RECEP_F2_1"/>
    <property type="match status" value="1"/>
</dbReference>
<dbReference type="PROSITE" id="PS50261">
    <property type="entry name" value="G_PROTEIN_RECEP_F2_4"/>
    <property type="match status" value="1"/>
</dbReference>
<sequence>SLSFFNMFCFFLILQVRGSLLESLITKRTEYKENCRATHFSFCSVGVFCNGSFDLFACWPHSAPGNVSIPCPSYLPWIQQDSPRRAHRECLENGLWRLKDNSSDVWREDSECQEHHYFREKQLLRQSALRLISVIGYSLSLCSLSLATLLMGMLRSLHCTRNYIHMNLFVSFILRAAAVICKELVLHFMYSHLPTDDQGWSAYASSTISVLCKAARVCMEYCVFCNYLWLLVEAMFLHTLLFSAVLTKKRLLKSYMVLGWGRPTLTIIFFIFIKILMLLLSKLKADQVTFSDYRYSLARATLVLVPLLGIHEVVFTVLVDECVEGSSRYARNFINLTLSSFQVQAELKKRWQLFLFTHHFTVRSCFRGTPLKQLWKSTRGRRPQCAVHSESYEEGGASGRSRPPLLPVVLKSTVPGSCSRAQGGQEGLTRKSLSSSDGDMTMGETMEEVLEESQF</sequence>
<dbReference type="GO" id="GO:0007188">
    <property type="term" value="P:adenylate cyclase-modulating G protein-coupled receptor signaling pathway"/>
    <property type="evidence" value="ECO:0007669"/>
    <property type="project" value="TreeGrafter"/>
</dbReference>
<feature type="domain" description="G-protein coupled receptors family 2 profile 2" evidence="15">
    <location>
        <begin position="129"/>
        <end position="319"/>
    </location>
</feature>
<comment type="subcellular location">
    <subcellularLocation>
        <location evidence="1">Cell membrane</location>
        <topology evidence="1">Multi-pass membrane protein</topology>
    </subcellularLocation>
</comment>
<accession>A0A3B4AGP8</accession>
<evidence type="ECO:0000256" key="7">
    <source>
        <dbReference type="ARBA" id="ARBA00023136"/>
    </source>
</evidence>
<dbReference type="PANTHER" id="PTHR45620:SF23">
    <property type="entry name" value="GLUCAGON-LIKE PEPTIDE 2 RECEPTOR"/>
    <property type="match status" value="1"/>
</dbReference>
<dbReference type="Proteomes" id="UP000261520">
    <property type="component" value="Unplaced"/>
</dbReference>
<dbReference type="PRINTS" id="PR00249">
    <property type="entry name" value="GPCRSECRETIN"/>
</dbReference>
<dbReference type="GO" id="GO:0005886">
    <property type="term" value="C:plasma membrane"/>
    <property type="evidence" value="ECO:0007669"/>
    <property type="project" value="UniProtKB-SubCell"/>
</dbReference>
<feature type="chain" id="PRO_5017449210" description="Glucagon like peptide 2 receptor" evidence="13">
    <location>
        <begin position="19"/>
        <end position="455"/>
    </location>
</feature>
<feature type="transmembrane region" description="Helical" evidence="12">
    <location>
        <begin position="300"/>
        <end position="319"/>
    </location>
</feature>
<dbReference type="GO" id="GO:0017046">
    <property type="term" value="F:peptide hormone binding"/>
    <property type="evidence" value="ECO:0007669"/>
    <property type="project" value="TreeGrafter"/>
</dbReference>
<feature type="transmembrane region" description="Helical" evidence="12">
    <location>
        <begin position="131"/>
        <end position="154"/>
    </location>
</feature>
<dbReference type="Pfam" id="PF02793">
    <property type="entry name" value="HRM"/>
    <property type="match status" value="1"/>
</dbReference>
<organism evidence="16 17">
    <name type="scientific">Periophthalmus magnuspinnatus</name>
    <dbReference type="NCBI Taxonomy" id="409849"/>
    <lineage>
        <taxon>Eukaryota</taxon>
        <taxon>Metazoa</taxon>
        <taxon>Chordata</taxon>
        <taxon>Craniata</taxon>
        <taxon>Vertebrata</taxon>
        <taxon>Euteleostomi</taxon>
        <taxon>Actinopterygii</taxon>
        <taxon>Neopterygii</taxon>
        <taxon>Teleostei</taxon>
        <taxon>Neoteleostei</taxon>
        <taxon>Acanthomorphata</taxon>
        <taxon>Gobiaria</taxon>
        <taxon>Gobiiformes</taxon>
        <taxon>Gobioidei</taxon>
        <taxon>Gobiidae</taxon>
        <taxon>Oxudercinae</taxon>
        <taxon>Periophthalmus</taxon>
    </lineage>
</organism>
<evidence type="ECO:0008006" key="18">
    <source>
        <dbReference type="Google" id="ProtNLM"/>
    </source>
</evidence>
<dbReference type="STRING" id="409849.ENSPMGP00000015860"/>
<feature type="transmembrane region" description="Helical" evidence="12">
    <location>
        <begin position="227"/>
        <end position="247"/>
    </location>
</feature>
<evidence type="ECO:0000256" key="10">
    <source>
        <dbReference type="ARBA" id="ARBA00023224"/>
    </source>
</evidence>
<dbReference type="GO" id="GO:0007166">
    <property type="term" value="P:cell surface receptor signaling pathway"/>
    <property type="evidence" value="ECO:0007669"/>
    <property type="project" value="InterPro"/>
</dbReference>
<keyword evidence="4 12" id="KW-0812">Transmembrane</keyword>
<dbReference type="SUPFAM" id="SSF111418">
    <property type="entry name" value="Hormone receptor domain"/>
    <property type="match status" value="1"/>
</dbReference>
<dbReference type="InterPro" id="IPR050332">
    <property type="entry name" value="GPCR_2"/>
</dbReference>
<evidence type="ECO:0000256" key="8">
    <source>
        <dbReference type="ARBA" id="ARBA00023170"/>
    </source>
</evidence>
<feature type="transmembrane region" description="Helical" evidence="12">
    <location>
        <begin position="259"/>
        <end position="280"/>
    </location>
</feature>
<evidence type="ECO:0000256" key="1">
    <source>
        <dbReference type="ARBA" id="ARBA00004651"/>
    </source>
</evidence>
<keyword evidence="17" id="KW-1185">Reference proteome</keyword>
<evidence type="ECO:0000256" key="13">
    <source>
        <dbReference type="SAM" id="SignalP"/>
    </source>
</evidence>
<keyword evidence="9" id="KW-0325">Glycoprotein</keyword>
<keyword evidence="8" id="KW-0675">Receptor</keyword>
<evidence type="ECO:0000256" key="9">
    <source>
        <dbReference type="ARBA" id="ARBA00023180"/>
    </source>
</evidence>
<feature type="signal peptide" evidence="13">
    <location>
        <begin position="1"/>
        <end position="18"/>
    </location>
</feature>
<evidence type="ECO:0000256" key="3">
    <source>
        <dbReference type="ARBA" id="ARBA00022475"/>
    </source>
</evidence>
<dbReference type="Gene3D" id="4.10.1240.10">
    <property type="entry name" value="GPCR, family 2, extracellular hormone receptor domain"/>
    <property type="match status" value="1"/>
</dbReference>
<dbReference type="PANTHER" id="PTHR45620">
    <property type="entry name" value="PDF RECEPTOR-LIKE PROTEIN-RELATED"/>
    <property type="match status" value="1"/>
</dbReference>
<feature type="region of interest" description="Disordered" evidence="11">
    <location>
        <begin position="386"/>
        <end position="405"/>
    </location>
</feature>
<keyword evidence="10" id="KW-0807">Transducer</keyword>
<evidence type="ECO:0000256" key="6">
    <source>
        <dbReference type="ARBA" id="ARBA00023040"/>
    </source>
</evidence>
<dbReference type="InterPro" id="IPR000832">
    <property type="entry name" value="GPCR_2_secretin-like"/>
</dbReference>
<evidence type="ECO:0000256" key="2">
    <source>
        <dbReference type="ARBA" id="ARBA00005314"/>
    </source>
</evidence>
<keyword evidence="13" id="KW-0732">Signal</keyword>
<evidence type="ECO:0000256" key="11">
    <source>
        <dbReference type="SAM" id="MobiDB-lite"/>
    </source>
</evidence>
<dbReference type="FunFam" id="4.10.1240.10:FF:000017">
    <property type="entry name" value="Glucagon like peptide 2 receptor"/>
    <property type="match status" value="1"/>
</dbReference>
<dbReference type="InterPro" id="IPR017981">
    <property type="entry name" value="GPCR_2-like_7TM"/>
</dbReference>